<accession>A0ABP9PBK2</accession>
<dbReference type="EMBL" id="BAABIA010000006">
    <property type="protein sequence ID" value="GAA5143901.1"/>
    <property type="molecule type" value="Genomic_DNA"/>
</dbReference>
<dbReference type="Pfam" id="PF07087">
    <property type="entry name" value="DUF1353"/>
    <property type="match status" value="1"/>
</dbReference>
<comment type="caution">
    <text evidence="1">The sequence shown here is derived from an EMBL/GenBank/DDBJ whole genome shotgun (WGS) entry which is preliminary data.</text>
</comment>
<proteinExistence type="predicted"/>
<evidence type="ECO:0000313" key="1">
    <source>
        <dbReference type="EMBL" id="GAA5143901.1"/>
    </source>
</evidence>
<name>A0ABP9PBK2_9BACT</name>
<sequence length="143" mass="15862">MLHADLEYVDAATGQKILVPAGFVTDHASIPPSLRPYFESGGQAYQYPAIVHDWLYWSQTTTRAEADRIFASAMADCGVGEVKRKAIYAGVRAGGESAWKKNQKEREQGLPKVIPATHRDPRTWPAQVTWPQLRQQLSAAGVR</sequence>
<gene>
    <name evidence="1" type="ORF">GCM10023213_32860</name>
</gene>
<organism evidence="1 2">
    <name type="scientific">Prosthecobacter algae</name>
    <dbReference type="NCBI Taxonomy" id="1144682"/>
    <lineage>
        <taxon>Bacteria</taxon>
        <taxon>Pseudomonadati</taxon>
        <taxon>Verrucomicrobiota</taxon>
        <taxon>Verrucomicrobiia</taxon>
        <taxon>Verrucomicrobiales</taxon>
        <taxon>Verrucomicrobiaceae</taxon>
        <taxon>Prosthecobacter</taxon>
    </lineage>
</organism>
<evidence type="ECO:0000313" key="2">
    <source>
        <dbReference type="Proteomes" id="UP001499852"/>
    </source>
</evidence>
<reference evidence="2" key="1">
    <citation type="journal article" date="2019" name="Int. J. Syst. Evol. Microbiol.">
        <title>The Global Catalogue of Microorganisms (GCM) 10K type strain sequencing project: providing services to taxonomists for standard genome sequencing and annotation.</title>
        <authorList>
            <consortium name="The Broad Institute Genomics Platform"/>
            <consortium name="The Broad Institute Genome Sequencing Center for Infectious Disease"/>
            <person name="Wu L."/>
            <person name="Ma J."/>
        </authorList>
    </citation>
    <scope>NUCLEOTIDE SEQUENCE [LARGE SCALE GENOMIC DNA]</scope>
    <source>
        <strain evidence="2">JCM 18053</strain>
    </source>
</reference>
<evidence type="ECO:0008006" key="3">
    <source>
        <dbReference type="Google" id="ProtNLM"/>
    </source>
</evidence>
<protein>
    <recommendedName>
        <fullName evidence="3">DUF1353 domain-containing protein</fullName>
    </recommendedName>
</protein>
<dbReference type="InterPro" id="IPR010767">
    <property type="entry name" value="Phage_CGC-2007_Cje0229"/>
</dbReference>
<keyword evidence="2" id="KW-1185">Reference proteome</keyword>
<dbReference type="Proteomes" id="UP001499852">
    <property type="component" value="Unassembled WGS sequence"/>
</dbReference>